<proteinExistence type="inferred from homology"/>
<protein>
    <recommendedName>
        <fullName evidence="3">Zinc finger Mcm10/DnaG-type domain-containing protein</fullName>
    </recommendedName>
</protein>
<dbReference type="Pfam" id="PF09329">
    <property type="entry name" value="zf-primase"/>
    <property type="match status" value="1"/>
</dbReference>
<feature type="compositionally biased region" description="Acidic residues" evidence="2">
    <location>
        <begin position="684"/>
        <end position="696"/>
    </location>
</feature>
<dbReference type="GO" id="GO:0003697">
    <property type="term" value="F:single-stranded DNA binding"/>
    <property type="evidence" value="ECO:0007669"/>
    <property type="project" value="InterPro"/>
</dbReference>
<feature type="region of interest" description="Disordered" evidence="2">
    <location>
        <begin position="141"/>
        <end position="165"/>
    </location>
</feature>
<dbReference type="InterPro" id="IPR040184">
    <property type="entry name" value="Mcm10"/>
</dbReference>
<evidence type="ECO:0000313" key="5">
    <source>
        <dbReference type="Proteomes" id="UP000559027"/>
    </source>
</evidence>
<feature type="compositionally biased region" description="Polar residues" evidence="2">
    <location>
        <begin position="667"/>
        <end position="677"/>
    </location>
</feature>
<feature type="region of interest" description="Disordered" evidence="2">
    <location>
        <begin position="467"/>
        <end position="497"/>
    </location>
</feature>
<feature type="region of interest" description="Disordered" evidence="2">
    <location>
        <begin position="645"/>
        <end position="696"/>
    </location>
</feature>
<dbReference type="PANTHER" id="PTHR13454:SF11">
    <property type="entry name" value="PROTEIN MCM10 HOMOLOG"/>
    <property type="match status" value="1"/>
</dbReference>
<feature type="domain" description="Zinc finger Mcm10/DnaG-type" evidence="3">
    <location>
        <begin position="416"/>
        <end position="461"/>
    </location>
</feature>
<evidence type="ECO:0000259" key="3">
    <source>
        <dbReference type="Pfam" id="PF09329"/>
    </source>
</evidence>
<dbReference type="InterPro" id="IPR015408">
    <property type="entry name" value="Znf_Mcm10/DnaG"/>
</dbReference>
<comment type="similarity">
    <text evidence="1">Belongs to the MCM10 family.</text>
</comment>
<feature type="region of interest" description="Disordered" evidence="2">
    <location>
        <begin position="565"/>
        <end position="604"/>
    </location>
</feature>
<accession>A0A8H5D4M9</accession>
<dbReference type="Gene3D" id="2.40.50.140">
    <property type="entry name" value="Nucleic acid-binding proteins"/>
    <property type="match status" value="1"/>
</dbReference>
<evidence type="ECO:0000313" key="4">
    <source>
        <dbReference type="EMBL" id="KAF5353526.1"/>
    </source>
</evidence>
<dbReference type="GO" id="GO:0006270">
    <property type="term" value="P:DNA replication initiation"/>
    <property type="evidence" value="ECO:0007669"/>
    <property type="project" value="InterPro"/>
</dbReference>
<dbReference type="EMBL" id="JAACJO010000010">
    <property type="protein sequence ID" value="KAF5353526.1"/>
    <property type="molecule type" value="Genomic_DNA"/>
</dbReference>
<gene>
    <name evidence="4" type="ORF">D9756_007998</name>
</gene>
<dbReference type="PANTHER" id="PTHR13454">
    <property type="entry name" value="PROTEIN MCM10 HOMOLOG"/>
    <property type="match status" value="1"/>
</dbReference>
<dbReference type="Proteomes" id="UP000559027">
    <property type="component" value="Unassembled WGS sequence"/>
</dbReference>
<feature type="compositionally biased region" description="Basic and acidic residues" evidence="2">
    <location>
        <begin position="278"/>
        <end position="297"/>
    </location>
</feature>
<feature type="region of interest" description="Disordered" evidence="2">
    <location>
        <begin position="268"/>
        <end position="297"/>
    </location>
</feature>
<evidence type="ECO:0000256" key="1">
    <source>
        <dbReference type="ARBA" id="ARBA00009679"/>
    </source>
</evidence>
<keyword evidence="5" id="KW-1185">Reference proteome</keyword>
<name>A0A8H5D4M9_9AGAR</name>
<dbReference type="GO" id="GO:0003688">
    <property type="term" value="F:DNA replication origin binding"/>
    <property type="evidence" value="ECO:0007669"/>
    <property type="project" value="TreeGrafter"/>
</dbReference>
<feature type="region of interest" description="Disordered" evidence="2">
    <location>
        <begin position="29"/>
        <end position="120"/>
    </location>
</feature>
<feature type="compositionally biased region" description="Low complexity" evidence="2">
    <location>
        <begin position="80"/>
        <end position="91"/>
    </location>
</feature>
<comment type="caution">
    <text evidence="4">The sequence shown here is derived from an EMBL/GenBank/DDBJ whole genome shotgun (WGS) entry which is preliminary data.</text>
</comment>
<dbReference type="GO" id="GO:0043596">
    <property type="term" value="C:nuclear replication fork"/>
    <property type="evidence" value="ECO:0007669"/>
    <property type="project" value="TreeGrafter"/>
</dbReference>
<sequence length="696" mass="76351">MESSTSRTDAALRKQEEIRAQIAALQAQLTDLPDDTTFVVKDPNNSPKRKKPEPTTLAPATPSPKKRRRIEAKDDKQSKPKFPQPVFQKQPRSASTGAMPSGKSAGQEAERPDSAPSRFLNNLAQVKARTGQSPVLETVARTSAFSDKARPEATTATTGRSDDTGLKRDDRLALVEELERGPYEFTPPSDDPEFLHLEPHSGIRLLSRSLLHEDLQEYMTARYYLSPSQLYSIVRLQPDKQGYDVPLFGDWVTIAVVAERGPVKLTRAPVTLGPDEEQDKKPWQKNKDKNKDDEVKKPTGKKYVNFKLIDFGARSKSSGTGGQSVIRGDAFLTLLLFEADGYDLIHSAGDRKPRKLYKGGSRGAFESMAKVKEGDVIAFLNPKILKPFQRSQDTPHPVNNILALTPESADSIAVIGRSRDLGMCSVIKRDGKACGSWCDKRVSEACEYHLQNAVQHQRAGRAEFTAGTSGMTTTSTHKRKSQYDPARQWGLKPEESTRGSTYVVSGHVVSGSNADPRNMFVGETIGREGQAKAQRKSAGDTDRVLKSLLERDRAGMRAVMIARESSHTSNLKLEYGGKAKAPKKSAQKKIMSGDEEESAAPSQNGYTAQVVKQLGFDPTLKPGQQKKPDNTALLKKLQSLESIGKARKDIRLGSRPGPKIRSGVVVPTSSQNHQLQPGTKVADADSDDGMIDLDDI</sequence>
<reference evidence="4 5" key="1">
    <citation type="journal article" date="2020" name="ISME J.">
        <title>Uncovering the hidden diversity of litter-decomposition mechanisms in mushroom-forming fungi.</title>
        <authorList>
            <person name="Floudas D."/>
            <person name="Bentzer J."/>
            <person name="Ahren D."/>
            <person name="Johansson T."/>
            <person name="Persson P."/>
            <person name="Tunlid A."/>
        </authorList>
    </citation>
    <scope>NUCLEOTIDE SEQUENCE [LARGE SCALE GENOMIC DNA]</scope>
    <source>
        <strain evidence="4 5">CBS 146.42</strain>
    </source>
</reference>
<dbReference type="InterPro" id="IPR012340">
    <property type="entry name" value="NA-bd_OB-fold"/>
</dbReference>
<dbReference type="AlphaFoldDB" id="A0A8H5D4M9"/>
<evidence type="ECO:0000256" key="2">
    <source>
        <dbReference type="SAM" id="MobiDB-lite"/>
    </source>
</evidence>
<dbReference type="OrthoDB" id="202825at2759"/>
<organism evidence="4 5">
    <name type="scientific">Leucocoprinus leucothites</name>
    <dbReference type="NCBI Taxonomy" id="201217"/>
    <lineage>
        <taxon>Eukaryota</taxon>
        <taxon>Fungi</taxon>
        <taxon>Dikarya</taxon>
        <taxon>Basidiomycota</taxon>
        <taxon>Agaricomycotina</taxon>
        <taxon>Agaricomycetes</taxon>
        <taxon>Agaricomycetidae</taxon>
        <taxon>Agaricales</taxon>
        <taxon>Agaricineae</taxon>
        <taxon>Agaricaceae</taxon>
        <taxon>Leucocoprinus</taxon>
    </lineage>
</organism>